<keyword evidence="2" id="KW-0378">Hydrolase</keyword>
<dbReference type="PANTHER" id="PTHR22946:SF0">
    <property type="entry name" value="DIENELACTONE HYDROLASE DOMAIN-CONTAINING PROTEIN"/>
    <property type="match status" value="1"/>
</dbReference>
<protein>
    <submittedName>
        <fullName evidence="2">Dienelactone hydrolase family protein</fullName>
        <ecNumber evidence="2">3.1.-.-</ecNumber>
    </submittedName>
</protein>
<dbReference type="InterPro" id="IPR029058">
    <property type="entry name" value="AB_hydrolase_fold"/>
</dbReference>
<evidence type="ECO:0000313" key="2">
    <source>
        <dbReference type="EMBL" id="MFH0264289.1"/>
    </source>
</evidence>
<gene>
    <name evidence="2" type="ORF">ACGRQ9_01895</name>
</gene>
<dbReference type="Proteomes" id="UP001607151">
    <property type="component" value="Unassembled WGS sequence"/>
</dbReference>
<organism evidence="2 3">
    <name type="scientific">Vibrio rumoiensis</name>
    <dbReference type="NCBI Taxonomy" id="76258"/>
    <lineage>
        <taxon>Bacteria</taxon>
        <taxon>Pseudomonadati</taxon>
        <taxon>Pseudomonadota</taxon>
        <taxon>Gammaproteobacteria</taxon>
        <taxon>Vibrionales</taxon>
        <taxon>Vibrionaceae</taxon>
        <taxon>Vibrio</taxon>
    </lineage>
</organism>
<feature type="signal peptide" evidence="1">
    <location>
        <begin position="1"/>
        <end position="23"/>
    </location>
</feature>
<reference evidence="2 3" key="1">
    <citation type="submission" date="2024-10" db="EMBL/GenBank/DDBJ databases">
        <authorList>
            <person name="Yibar A."/>
            <person name="Saticioglu I.B."/>
            <person name="Duman M."/>
            <person name="Ajmi N."/>
            <person name="Gurler F."/>
            <person name="Ay H."/>
            <person name="Onuk E."/>
            <person name="Guler S."/>
            <person name="Romalde J.L."/>
        </authorList>
    </citation>
    <scope>NUCLEOTIDE SEQUENCE [LARGE SCALE GENOMIC DNA]</scope>
    <source>
        <strain evidence="2 3">14-MA-B</strain>
    </source>
</reference>
<dbReference type="SUPFAM" id="SSF53474">
    <property type="entry name" value="alpha/beta-Hydrolases"/>
    <property type="match status" value="1"/>
</dbReference>
<evidence type="ECO:0000256" key="1">
    <source>
        <dbReference type="SAM" id="SignalP"/>
    </source>
</evidence>
<dbReference type="RefSeq" id="WP_394607197.1">
    <property type="nucleotide sequence ID" value="NZ_JBIHSN010000002.1"/>
</dbReference>
<name>A0ABW7IRL4_9VIBR</name>
<dbReference type="Pfam" id="PF12715">
    <property type="entry name" value="Abhydrolase_7"/>
    <property type="match status" value="1"/>
</dbReference>
<dbReference type="Gene3D" id="3.40.50.1820">
    <property type="entry name" value="alpha/beta hydrolase"/>
    <property type="match status" value="1"/>
</dbReference>
<dbReference type="EMBL" id="JBIHSN010000002">
    <property type="protein sequence ID" value="MFH0264289.1"/>
    <property type="molecule type" value="Genomic_DNA"/>
</dbReference>
<dbReference type="PANTHER" id="PTHR22946">
    <property type="entry name" value="DIENELACTONE HYDROLASE DOMAIN-CONTAINING PROTEIN-RELATED"/>
    <property type="match status" value="1"/>
</dbReference>
<comment type="caution">
    <text evidence="2">The sequence shown here is derived from an EMBL/GenBank/DDBJ whole genome shotgun (WGS) entry which is preliminary data.</text>
</comment>
<dbReference type="InterPro" id="IPR025890">
    <property type="entry name" value="Abhydrolase_bac"/>
</dbReference>
<accession>A0ABW7IRL4</accession>
<dbReference type="GO" id="GO:0016787">
    <property type="term" value="F:hydrolase activity"/>
    <property type="evidence" value="ECO:0007669"/>
    <property type="project" value="UniProtKB-KW"/>
</dbReference>
<dbReference type="InterPro" id="IPR050261">
    <property type="entry name" value="FrsA_esterase"/>
</dbReference>
<sequence length="393" mass="43803">MKSHLVVPILMSILVAFSSTLLADDTVSKAKYQTQAIDSPERSFPLFYNKLKERMAFSLGWKKNTLSPEQWRINGQEKARQIIFPYQDTTPFEPIVIDEVDRGSYTAQKVVFNISDESRVLAFLLVPKGKGPFPAALFLHDHGSKFDIGKEKFVQTWNDDARLASSQAWADKFFSGRFPGDELAKRGYVVLSIDALGWGDRSVPGFTTNSQQALAANLFNLGASFSGIIALEDFRASEFLASRPEVDKERVAAVGFSMGAFRSWQLAALSDAITASIVDCWMGTMKGLMVPGNNQLKGQSAFSMLHPYISRYLDYPDIAALSAPKPMLVYAGGQDGLFPTESVNDAFDTLHAVWEANQASDKLETKIWPDKGHTFTKDMQEEAFNWLDNQFSR</sequence>
<keyword evidence="3" id="KW-1185">Reference proteome</keyword>
<keyword evidence="1" id="KW-0732">Signal</keyword>
<proteinExistence type="predicted"/>
<feature type="chain" id="PRO_5046716586" evidence="1">
    <location>
        <begin position="24"/>
        <end position="393"/>
    </location>
</feature>
<dbReference type="EC" id="3.1.-.-" evidence="2"/>
<evidence type="ECO:0000313" key="3">
    <source>
        <dbReference type="Proteomes" id="UP001607151"/>
    </source>
</evidence>